<accession>A0A2K3M6H3</accession>
<dbReference type="GO" id="GO:0006334">
    <property type="term" value="P:nucleosome assembly"/>
    <property type="evidence" value="ECO:0007669"/>
    <property type="project" value="InterPro"/>
</dbReference>
<dbReference type="GO" id="GO:0045910">
    <property type="term" value="P:negative regulation of DNA recombination"/>
    <property type="evidence" value="ECO:0007669"/>
    <property type="project" value="TreeGrafter"/>
</dbReference>
<dbReference type="EMBL" id="ASHM01051052">
    <property type="protein sequence ID" value="PNX86384.1"/>
    <property type="molecule type" value="Genomic_DNA"/>
</dbReference>
<organism evidence="5 6">
    <name type="scientific">Trifolium pratense</name>
    <name type="common">Red clover</name>
    <dbReference type="NCBI Taxonomy" id="57577"/>
    <lineage>
        <taxon>Eukaryota</taxon>
        <taxon>Viridiplantae</taxon>
        <taxon>Streptophyta</taxon>
        <taxon>Embryophyta</taxon>
        <taxon>Tracheophyta</taxon>
        <taxon>Spermatophyta</taxon>
        <taxon>Magnoliopsida</taxon>
        <taxon>eudicotyledons</taxon>
        <taxon>Gunneridae</taxon>
        <taxon>Pentapetalae</taxon>
        <taxon>rosids</taxon>
        <taxon>fabids</taxon>
        <taxon>Fabales</taxon>
        <taxon>Fabaceae</taxon>
        <taxon>Papilionoideae</taxon>
        <taxon>50 kb inversion clade</taxon>
        <taxon>NPAAA clade</taxon>
        <taxon>Hologalegina</taxon>
        <taxon>IRL clade</taxon>
        <taxon>Trifolieae</taxon>
        <taxon>Trifolium</taxon>
    </lineage>
</organism>
<dbReference type="GO" id="GO:0005730">
    <property type="term" value="C:nucleolus"/>
    <property type="evidence" value="ECO:0007669"/>
    <property type="project" value="TreeGrafter"/>
</dbReference>
<comment type="subcellular location">
    <subcellularLocation>
        <location evidence="1">Nucleus</location>
    </subcellularLocation>
</comment>
<dbReference type="Proteomes" id="UP000236291">
    <property type="component" value="Unassembled WGS sequence"/>
</dbReference>
<evidence type="ECO:0000313" key="6">
    <source>
        <dbReference type="Proteomes" id="UP000236291"/>
    </source>
</evidence>
<dbReference type="PANTHER" id="PTHR11467">
    <property type="entry name" value="HISTONE H1"/>
    <property type="match status" value="1"/>
</dbReference>
<dbReference type="GO" id="GO:0003690">
    <property type="term" value="F:double-stranded DNA binding"/>
    <property type="evidence" value="ECO:0007669"/>
    <property type="project" value="TreeGrafter"/>
</dbReference>
<dbReference type="SUPFAM" id="SSF46785">
    <property type="entry name" value="Winged helix' DNA-binding domain"/>
    <property type="match status" value="1"/>
</dbReference>
<dbReference type="InterPro" id="IPR005818">
    <property type="entry name" value="Histone_H1/H5_H15"/>
</dbReference>
<dbReference type="InterPro" id="IPR036390">
    <property type="entry name" value="WH_DNA-bd_sf"/>
</dbReference>
<comment type="caution">
    <text evidence="5">The sequence shown here is derived from an EMBL/GenBank/DDBJ whole genome shotgun (WGS) entry which is preliminary data.</text>
</comment>
<dbReference type="Gene3D" id="1.10.10.10">
    <property type="entry name" value="Winged helix-like DNA-binding domain superfamily/Winged helix DNA-binding domain"/>
    <property type="match status" value="1"/>
</dbReference>
<proteinExistence type="predicted"/>
<evidence type="ECO:0000256" key="2">
    <source>
        <dbReference type="ARBA" id="ARBA00023125"/>
    </source>
</evidence>
<dbReference type="GO" id="GO:0000786">
    <property type="term" value="C:nucleosome"/>
    <property type="evidence" value="ECO:0007669"/>
    <property type="project" value="InterPro"/>
</dbReference>
<dbReference type="AlphaFoldDB" id="A0A2K3M6H3"/>
<dbReference type="GO" id="GO:0030261">
    <property type="term" value="P:chromosome condensation"/>
    <property type="evidence" value="ECO:0007669"/>
    <property type="project" value="TreeGrafter"/>
</dbReference>
<name>A0A2K3M6H3_TRIPR</name>
<evidence type="ECO:0000259" key="4">
    <source>
        <dbReference type="PROSITE" id="PS51504"/>
    </source>
</evidence>
<sequence>MKELNEECGSTEEAISEFIRREYGEDLPFAHTTILYAQLEKLCSNEDIVCKKGKYVLNFENDVTEMTSRRGGGDVEEET</sequence>
<dbReference type="GO" id="GO:0031492">
    <property type="term" value="F:nucleosomal DNA binding"/>
    <property type="evidence" value="ECO:0007669"/>
    <property type="project" value="TreeGrafter"/>
</dbReference>
<evidence type="ECO:0000313" key="5">
    <source>
        <dbReference type="EMBL" id="PNX86384.1"/>
    </source>
</evidence>
<dbReference type="PROSITE" id="PS51504">
    <property type="entry name" value="H15"/>
    <property type="match status" value="1"/>
</dbReference>
<dbReference type="InterPro" id="IPR036388">
    <property type="entry name" value="WH-like_DNA-bd_sf"/>
</dbReference>
<evidence type="ECO:0000256" key="3">
    <source>
        <dbReference type="ARBA" id="ARBA00023242"/>
    </source>
</evidence>
<protein>
    <submittedName>
        <fullName evidence="5">HMG-Y-related protein A</fullName>
    </submittedName>
</protein>
<reference evidence="5 6" key="1">
    <citation type="journal article" date="2014" name="Am. J. Bot.">
        <title>Genome assembly and annotation for red clover (Trifolium pratense; Fabaceae).</title>
        <authorList>
            <person name="Istvanek J."/>
            <person name="Jaros M."/>
            <person name="Krenek A."/>
            <person name="Repkova J."/>
        </authorList>
    </citation>
    <scope>NUCLEOTIDE SEQUENCE [LARGE SCALE GENOMIC DNA]</scope>
    <source>
        <strain evidence="6">cv. Tatra</strain>
        <tissue evidence="5">Young leaves</tissue>
    </source>
</reference>
<dbReference type="PANTHER" id="PTHR11467:SF109">
    <property type="entry name" value="H15 DOMAIN-CONTAINING PROTEIN"/>
    <property type="match status" value="1"/>
</dbReference>
<keyword evidence="2" id="KW-0238">DNA-binding</keyword>
<keyword evidence="3" id="KW-0539">Nucleus</keyword>
<evidence type="ECO:0000256" key="1">
    <source>
        <dbReference type="ARBA" id="ARBA00004123"/>
    </source>
</evidence>
<reference evidence="5 6" key="2">
    <citation type="journal article" date="2017" name="Front. Plant Sci.">
        <title>Gene Classification and Mining of Molecular Markers Useful in Red Clover (Trifolium pratense) Breeding.</title>
        <authorList>
            <person name="Istvanek J."/>
            <person name="Dluhosova J."/>
            <person name="Dluhos P."/>
            <person name="Patkova L."/>
            <person name="Nedelnik J."/>
            <person name="Repkova J."/>
        </authorList>
    </citation>
    <scope>NUCLEOTIDE SEQUENCE [LARGE SCALE GENOMIC DNA]</scope>
    <source>
        <strain evidence="6">cv. Tatra</strain>
        <tissue evidence="5">Young leaves</tissue>
    </source>
</reference>
<gene>
    <name evidence="5" type="ORF">L195_g042462</name>
</gene>
<feature type="domain" description="H15" evidence="4">
    <location>
        <begin position="1"/>
        <end position="59"/>
    </location>
</feature>